<evidence type="ECO:0000256" key="8">
    <source>
        <dbReference type="ARBA" id="ARBA00022833"/>
    </source>
</evidence>
<dbReference type="PANTHER" id="PTHR11705">
    <property type="entry name" value="PROTEASE FAMILY M14 CARBOXYPEPTIDASE A,B"/>
    <property type="match status" value="1"/>
</dbReference>
<dbReference type="SUPFAM" id="SSF53187">
    <property type="entry name" value="Zn-dependent exopeptidases"/>
    <property type="match status" value="1"/>
</dbReference>
<evidence type="ECO:0000256" key="6">
    <source>
        <dbReference type="ARBA" id="ARBA00022729"/>
    </source>
</evidence>
<gene>
    <name evidence="13" type="ORF">LSINAPIS_LOCUS9835</name>
</gene>
<keyword evidence="10" id="KW-1015">Disulfide bond</keyword>
<dbReference type="InterPro" id="IPR036990">
    <property type="entry name" value="M14A-like_propep"/>
</dbReference>
<evidence type="ECO:0000259" key="12">
    <source>
        <dbReference type="PROSITE" id="PS52035"/>
    </source>
</evidence>
<keyword evidence="5" id="KW-0479">Metal-binding</keyword>
<keyword evidence="7" id="KW-0378">Hydrolase</keyword>
<dbReference type="PANTHER" id="PTHR11705:SF140">
    <property type="entry name" value="FI02848P-RELATED"/>
    <property type="match status" value="1"/>
</dbReference>
<keyword evidence="4" id="KW-0645">Protease</keyword>
<reference evidence="13 14" key="1">
    <citation type="submission" date="2017-07" db="EMBL/GenBank/DDBJ databases">
        <authorList>
            <person name="Talla V."/>
            <person name="Backstrom N."/>
        </authorList>
    </citation>
    <scope>NUCLEOTIDE SEQUENCE [LARGE SCALE GENOMIC DNA]</scope>
</reference>
<comment type="similarity">
    <text evidence="2 11">Belongs to the peptidase M14 family.</text>
</comment>
<protein>
    <recommendedName>
        <fullName evidence="12">Peptidase M14 domain-containing protein</fullName>
    </recommendedName>
</protein>
<dbReference type="Gene3D" id="3.40.630.10">
    <property type="entry name" value="Zn peptidases"/>
    <property type="match status" value="1"/>
</dbReference>
<evidence type="ECO:0000313" key="14">
    <source>
        <dbReference type="Proteomes" id="UP000324832"/>
    </source>
</evidence>
<keyword evidence="14" id="KW-1185">Reference proteome</keyword>
<evidence type="ECO:0000313" key="13">
    <source>
        <dbReference type="EMBL" id="VVC98825.1"/>
    </source>
</evidence>
<dbReference type="InterPro" id="IPR000834">
    <property type="entry name" value="Peptidase_M14"/>
</dbReference>
<evidence type="ECO:0000256" key="4">
    <source>
        <dbReference type="ARBA" id="ARBA00022670"/>
    </source>
</evidence>
<dbReference type="InterPro" id="IPR003146">
    <property type="entry name" value="M14A_act_pep"/>
</dbReference>
<sequence length="350" mass="39692">MAVIMLSESEIHAEVLNNLESKHNLDFWQRAAPGYDAVVLVPKQYRFLLDIALLFNGIKFKVQVDNVKPFLDEENHLLTEASRRNSGIGRNGALTFNKIHSYEEDHRKPVIFVQSLLHARDWVTLPASLYTIHKLVIDITERDLVEKIDWIILPIANPDGYVASRRNLLFPEHLQRRGLEQKFRFRLGNFACSEVFHGRRAFSEPETRIIKTILDQYVRRMEMFIDIHSFGSMILYGYGTGELPANALTLQVAGVNMAQAIDSVKRPYNKDYTVGNFALVLNKASGTCSDYAQAIGVPLAYTFKLPGFRFGFDTALGFLVHPDFIEQAGIETWEGIKSGAQFVLRVVGQA</sequence>
<comment type="cofactor">
    <cofactor evidence="1">
        <name>Zn(2+)</name>
        <dbReference type="ChEBI" id="CHEBI:29105"/>
    </cofactor>
</comment>
<dbReference type="GO" id="GO:0004181">
    <property type="term" value="F:metallocarboxypeptidase activity"/>
    <property type="evidence" value="ECO:0007669"/>
    <property type="project" value="InterPro"/>
</dbReference>
<dbReference type="EMBL" id="FZQP02003801">
    <property type="protein sequence ID" value="VVC98825.1"/>
    <property type="molecule type" value="Genomic_DNA"/>
</dbReference>
<evidence type="ECO:0000256" key="5">
    <source>
        <dbReference type="ARBA" id="ARBA00022723"/>
    </source>
</evidence>
<comment type="caution">
    <text evidence="11">Lacks conserved residue(s) required for the propagation of feature annotation.</text>
</comment>
<evidence type="ECO:0000256" key="1">
    <source>
        <dbReference type="ARBA" id="ARBA00001947"/>
    </source>
</evidence>
<name>A0A5E4QPN7_9NEOP</name>
<dbReference type="SUPFAM" id="SSF54897">
    <property type="entry name" value="Protease propeptides/inhibitors"/>
    <property type="match status" value="1"/>
</dbReference>
<dbReference type="PROSITE" id="PS52035">
    <property type="entry name" value="PEPTIDASE_M14"/>
    <property type="match status" value="1"/>
</dbReference>
<dbReference type="GO" id="GO:0006508">
    <property type="term" value="P:proteolysis"/>
    <property type="evidence" value="ECO:0007669"/>
    <property type="project" value="UniProtKB-KW"/>
</dbReference>
<evidence type="ECO:0000256" key="7">
    <source>
        <dbReference type="ARBA" id="ARBA00022801"/>
    </source>
</evidence>
<dbReference type="Gene3D" id="3.30.70.340">
    <property type="entry name" value="Metallocarboxypeptidase-like"/>
    <property type="match status" value="1"/>
</dbReference>
<dbReference type="GO" id="GO:0005615">
    <property type="term" value="C:extracellular space"/>
    <property type="evidence" value="ECO:0007669"/>
    <property type="project" value="TreeGrafter"/>
</dbReference>
<proteinExistence type="inferred from homology"/>
<feature type="domain" description="Peptidase M14" evidence="12">
    <location>
        <begin position="68"/>
        <end position="343"/>
    </location>
</feature>
<dbReference type="SMART" id="SM00631">
    <property type="entry name" value="Zn_pept"/>
    <property type="match status" value="1"/>
</dbReference>
<keyword evidence="3" id="KW-0121">Carboxypeptidase</keyword>
<keyword evidence="6" id="KW-0732">Signal</keyword>
<keyword evidence="8" id="KW-0862">Zinc</keyword>
<organism evidence="13 14">
    <name type="scientific">Leptidea sinapis</name>
    <dbReference type="NCBI Taxonomy" id="189913"/>
    <lineage>
        <taxon>Eukaryota</taxon>
        <taxon>Metazoa</taxon>
        <taxon>Ecdysozoa</taxon>
        <taxon>Arthropoda</taxon>
        <taxon>Hexapoda</taxon>
        <taxon>Insecta</taxon>
        <taxon>Pterygota</taxon>
        <taxon>Neoptera</taxon>
        <taxon>Endopterygota</taxon>
        <taxon>Lepidoptera</taxon>
        <taxon>Glossata</taxon>
        <taxon>Ditrysia</taxon>
        <taxon>Papilionoidea</taxon>
        <taxon>Pieridae</taxon>
        <taxon>Dismorphiinae</taxon>
        <taxon>Leptidea</taxon>
    </lineage>
</organism>
<dbReference type="Pfam" id="PF00246">
    <property type="entry name" value="Peptidase_M14"/>
    <property type="match status" value="1"/>
</dbReference>
<accession>A0A5E4QPN7</accession>
<dbReference type="AlphaFoldDB" id="A0A5E4QPN7"/>
<dbReference type="Pfam" id="PF02244">
    <property type="entry name" value="Propep_M14"/>
    <property type="match status" value="1"/>
</dbReference>
<evidence type="ECO:0000256" key="10">
    <source>
        <dbReference type="ARBA" id="ARBA00023157"/>
    </source>
</evidence>
<keyword evidence="9" id="KW-0482">Metalloprotease</keyword>
<evidence type="ECO:0000256" key="2">
    <source>
        <dbReference type="ARBA" id="ARBA00005988"/>
    </source>
</evidence>
<dbReference type="GO" id="GO:0008270">
    <property type="term" value="F:zinc ion binding"/>
    <property type="evidence" value="ECO:0007669"/>
    <property type="project" value="InterPro"/>
</dbReference>
<evidence type="ECO:0000256" key="3">
    <source>
        <dbReference type="ARBA" id="ARBA00022645"/>
    </source>
</evidence>
<evidence type="ECO:0000256" key="9">
    <source>
        <dbReference type="ARBA" id="ARBA00023049"/>
    </source>
</evidence>
<dbReference type="Proteomes" id="UP000324832">
    <property type="component" value="Unassembled WGS sequence"/>
</dbReference>
<evidence type="ECO:0000256" key="11">
    <source>
        <dbReference type="PROSITE-ProRule" id="PRU01379"/>
    </source>
</evidence>